<organism evidence="2 3">
    <name type="scientific">Cupriavidus plantarum</name>
    <dbReference type="NCBI Taxonomy" id="942865"/>
    <lineage>
        <taxon>Bacteria</taxon>
        <taxon>Pseudomonadati</taxon>
        <taxon>Pseudomonadota</taxon>
        <taxon>Betaproteobacteria</taxon>
        <taxon>Burkholderiales</taxon>
        <taxon>Burkholderiaceae</taxon>
        <taxon>Cupriavidus</taxon>
    </lineage>
</organism>
<reference evidence="2 3" key="1">
    <citation type="submission" date="2018-05" db="EMBL/GenBank/DDBJ databases">
        <title>Genomic Encyclopedia of Type Strains, Phase IV (KMG-V): Genome sequencing to study the core and pangenomes of soil and plant-associated prokaryotes.</title>
        <authorList>
            <person name="Whitman W."/>
        </authorList>
    </citation>
    <scope>NUCLEOTIDE SEQUENCE [LARGE SCALE GENOMIC DNA]</scope>
    <source>
        <strain evidence="2 3">SLV-132</strain>
    </source>
</reference>
<dbReference type="AlphaFoldDB" id="A0A316EUL1"/>
<keyword evidence="3" id="KW-1185">Reference proteome</keyword>
<feature type="region of interest" description="Disordered" evidence="1">
    <location>
        <begin position="109"/>
        <end position="176"/>
    </location>
</feature>
<protein>
    <submittedName>
        <fullName evidence="2">Uncharacterized protein</fullName>
    </submittedName>
</protein>
<dbReference type="RefSeq" id="WP_109583762.1">
    <property type="nucleotide sequence ID" value="NZ_QGGT01000002.1"/>
</dbReference>
<name>A0A316EUL1_9BURK</name>
<sequence length="176" mass="18563">MSSIVAGRFASTAEAEEVARKLYERGFSVWDVSIMSVGARGDARSGVMLAARAKGERRDEATEVMRDGGGKDVEHAEGKWEGGQWVDFDAATMDATEDAPMDAAMNATTGADAEGEPWPVPLASATHGQGQDDGKAAPHPHAKPVAEEAVALDSTGNEDPGSELEHFVDNQVSRHS</sequence>
<dbReference type="EMBL" id="QGGT01000002">
    <property type="protein sequence ID" value="PWK35442.1"/>
    <property type="molecule type" value="Genomic_DNA"/>
</dbReference>
<proteinExistence type="predicted"/>
<accession>A0A316EUL1</accession>
<evidence type="ECO:0000313" key="3">
    <source>
        <dbReference type="Proteomes" id="UP000245754"/>
    </source>
</evidence>
<evidence type="ECO:0000256" key="1">
    <source>
        <dbReference type="SAM" id="MobiDB-lite"/>
    </source>
</evidence>
<dbReference type="Proteomes" id="UP000245754">
    <property type="component" value="Unassembled WGS sequence"/>
</dbReference>
<comment type="caution">
    <text evidence="2">The sequence shown here is derived from an EMBL/GenBank/DDBJ whole genome shotgun (WGS) entry which is preliminary data.</text>
</comment>
<gene>
    <name evidence="2" type="ORF">C7419_102720</name>
</gene>
<evidence type="ECO:0000313" key="2">
    <source>
        <dbReference type="EMBL" id="PWK35442.1"/>
    </source>
</evidence>